<accession>A0ABW9B5C1</accession>
<reference evidence="1 2" key="1">
    <citation type="journal article" date="2024" name="Chem. Sci.">
        <title>Discovery of megapolipeptins by genome mining of a Burkholderiales bacteria collection.</title>
        <authorList>
            <person name="Paulo B.S."/>
            <person name="Recchia M.J.J."/>
            <person name="Lee S."/>
            <person name="Fergusson C.H."/>
            <person name="Romanowski S.B."/>
            <person name="Hernandez A."/>
            <person name="Krull N."/>
            <person name="Liu D.Y."/>
            <person name="Cavanagh H."/>
            <person name="Bos A."/>
            <person name="Gray C.A."/>
            <person name="Murphy B.T."/>
            <person name="Linington R.G."/>
            <person name="Eustaquio A.S."/>
        </authorList>
    </citation>
    <scope>NUCLEOTIDE SEQUENCE [LARGE SCALE GENOMIC DNA]</scope>
    <source>
        <strain evidence="1 2">RL17-350-BIC-A</strain>
    </source>
</reference>
<protein>
    <submittedName>
        <fullName evidence="1">Uncharacterized protein</fullName>
    </submittedName>
</protein>
<proteinExistence type="predicted"/>
<dbReference type="RefSeq" id="WP_408182695.1">
    <property type="nucleotide sequence ID" value="NZ_JAQQEZ010000073.1"/>
</dbReference>
<dbReference type="EMBL" id="JAQQEZ010000073">
    <property type="protein sequence ID" value="MFM0007902.1"/>
    <property type="molecule type" value="Genomic_DNA"/>
</dbReference>
<dbReference type="Proteomes" id="UP001629230">
    <property type="component" value="Unassembled WGS sequence"/>
</dbReference>
<name>A0ABW9B5C1_9BURK</name>
<evidence type="ECO:0000313" key="2">
    <source>
        <dbReference type="Proteomes" id="UP001629230"/>
    </source>
</evidence>
<sequence>MKSIKLRVPREEAADLPDDLAAWARFTGVDPGIAVISEPVTTTDASSPILYAVYISESFFE</sequence>
<gene>
    <name evidence="1" type="ORF">PQR57_44095</name>
</gene>
<organism evidence="1 2">
    <name type="scientific">Paraburkholderia dipogonis</name>
    <dbReference type="NCBI Taxonomy" id="1211383"/>
    <lineage>
        <taxon>Bacteria</taxon>
        <taxon>Pseudomonadati</taxon>
        <taxon>Pseudomonadota</taxon>
        <taxon>Betaproteobacteria</taxon>
        <taxon>Burkholderiales</taxon>
        <taxon>Burkholderiaceae</taxon>
        <taxon>Paraburkholderia</taxon>
    </lineage>
</organism>
<keyword evidence="2" id="KW-1185">Reference proteome</keyword>
<evidence type="ECO:0000313" key="1">
    <source>
        <dbReference type="EMBL" id="MFM0007902.1"/>
    </source>
</evidence>
<comment type="caution">
    <text evidence="1">The sequence shown here is derived from an EMBL/GenBank/DDBJ whole genome shotgun (WGS) entry which is preliminary data.</text>
</comment>